<dbReference type="Pfam" id="PF01467">
    <property type="entry name" value="CTP_transf_like"/>
    <property type="match status" value="1"/>
</dbReference>
<dbReference type="PANTHER" id="PTHR39321">
    <property type="entry name" value="NICOTINATE-NUCLEOTIDE ADENYLYLTRANSFERASE-RELATED"/>
    <property type="match status" value="1"/>
</dbReference>
<organism evidence="14 15">
    <name type="scientific">Tistrella bauzanensis</name>
    <dbReference type="NCBI Taxonomy" id="657419"/>
    <lineage>
        <taxon>Bacteria</taxon>
        <taxon>Pseudomonadati</taxon>
        <taxon>Pseudomonadota</taxon>
        <taxon>Alphaproteobacteria</taxon>
        <taxon>Geminicoccales</taxon>
        <taxon>Geminicoccaceae</taxon>
        <taxon>Tistrella</taxon>
    </lineage>
</organism>
<evidence type="ECO:0000256" key="11">
    <source>
        <dbReference type="HAMAP-Rule" id="MF_00244"/>
    </source>
</evidence>
<dbReference type="InterPro" id="IPR005248">
    <property type="entry name" value="NadD/NMNAT"/>
</dbReference>
<dbReference type="Proteomes" id="UP000603352">
    <property type="component" value="Unassembled WGS sequence"/>
</dbReference>
<dbReference type="RefSeq" id="WP_306432676.1">
    <property type="nucleotide sequence ID" value="NZ_BMDZ01000118.1"/>
</dbReference>
<feature type="domain" description="Cytidyltransferase-like" evidence="13">
    <location>
        <begin position="38"/>
        <end position="219"/>
    </location>
</feature>
<keyword evidence="6 11" id="KW-0548">Nucleotidyltransferase</keyword>
<dbReference type="Gene3D" id="3.40.50.620">
    <property type="entry name" value="HUPs"/>
    <property type="match status" value="1"/>
</dbReference>
<dbReference type="HAMAP" id="MF_00244">
    <property type="entry name" value="NaMN_adenylyltr"/>
    <property type="match status" value="1"/>
</dbReference>
<feature type="region of interest" description="Disordered" evidence="12">
    <location>
        <begin position="214"/>
        <end position="253"/>
    </location>
</feature>
<reference evidence="15" key="1">
    <citation type="journal article" date="2019" name="Int. J. Syst. Evol. Microbiol.">
        <title>The Global Catalogue of Microorganisms (GCM) 10K type strain sequencing project: providing services to taxonomists for standard genome sequencing and annotation.</title>
        <authorList>
            <consortium name="The Broad Institute Genomics Platform"/>
            <consortium name="The Broad Institute Genome Sequencing Center for Infectious Disease"/>
            <person name="Wu L."/>
            <person name="Ma J."/>
        </authorList>
    </citation>
    <scope>NUCLEOTIDE SEQUENCE [LARGE SCALE GENOMIC DNA]</scope>
    <source>
        <strain evidence="15">CGMCC 1.10188</strain>
    </source>
</reference>
<keyword evidence="9 11" id="KW-0520">NAD</keyword>
<evidence type="ECO:0000256" key="6">
    <source>
        <dbReference type="ARBA" id="ARBA00022695"/>
    </source>
</evidence>
<evidence type="ECO:0000259" key="13">
    <source>
        <dbReference type="Pfam" id="PF01467"/>
    </source>
</evidence>
<sequence length="253" mass="27776">MSFAARARFAPDRRRGAAAGGDPLWRVAGRGPAMTVGLYGGSFDPTHEGHVHVALTALRRLRLDEVWWLVSPGNPLKVRAGRMAAPLPDRVAGARAMASHPRLRITTAEAALGTRFTVDTVAALRRRFPRIRFVWIMGADGLTDLHRWGGWRRLARMVPIAVIDRPGYGIRAMAGRAARTLAHHRLPEHRAGRLARLDPPAWILLHARLDPRSATEIREGRKPRPEGRPPRGRIGPAPAASGGPEAGHRNRHG</sequence>
<evidence type="ECO:0000256" key="3">
    <source>
        <dbReference type="ARBA" id="ARBA00009014"/>
    </source>
</evidence>
<dbReference type="InterPro" id="IPR004821">
    <property type="entry name" value="Cyt_trans-like"/>
</dbReference>
<dbReference type="NCBIfam" id="NF000845">
    <property type="entry name" value="PRK00071.2-4"/>
    <property type="match status" value="1"/>
</dbReference>
<comment type="function">
    <text evidence="1 11">Catalyzes the reversible adenylation of nicotinate mononucleotide (NaMN) to nicotinic acid adenine dinucleotide (NaAD).</text>
</comment>
<evidence type="ECO:0000256" key="4">
    <source>
        <dbReference type="ARBA" id="ARBA00022642"/>
    </source>
</evidence>
<feature type="compositionally biased region" description="Low complexity" evidence="12">
    <location>
        <begin position="232"/>
        <end position="243"/>
    </location>
</feature>
<keyword evidence="15" id="KW-1185">Reference proteome</keyword>
<dbReference type="EMBL" id="BMDZ01000118">
    <property type="protein sequence ID" value="GGB62553.1"/>
    <property type="molecule type" value="Genomic_DNA"/>
</dbReference>
<evidence type="ECO:0000256" key="9">
    <source>
        <dbReference type="ARBA" id="ARBA00023027"/>
    </source>
</evidence>
<name>A0ABQ1JBT2_9PROT</name>
<keyword evidence="8 11" id="KW-0067">ATP-binding</keyword>
<dbReference type="PANTHER" id="PTHR39321:SF3">
    <property type="entry name" value="PHOSPHOPANTETHEINE ADENYLYLTRANSFERASE"/>
    <property type="match status" value="1"/>
</dbReference>
<evidence type="ECO:0000313" key="14">
    <source>
        <dbReference type="EMBL" id="GGB62553.1"/>
    </source>
</evidence>
<comment type="catalytic activity">
    <reaction evidence="10 11">
        <text>nicotinate beta-D-ribonucleotide + ATP + H(+) = deamido-NAD(+) + diphosphate</text>
        <dbReference type="Rhea" id="RHEA:22860"/>
        <dbReference type="ChEBI" id="CHEBI:15378"/>
        <dbReference type="ChEBI" id="CHEBI:30616"/>
        <dbReference type="ChEBI" id="CHEBI:33019"/>
        <dbReference type="ChEBI" id="CHEBI:57502"/>
        <dbReference type="ChEBI" id="CHEBI:58437"/>
        <dbReference type="EC" id="2.7.7.18"/>
    </reaction>
</comment>
<comment type="caution">
    <text evidence="14">The sequence shown here is derived from an EMBL/GenBank/DDBJ whole genome shotgun (WGS) entry which is preliminary data.</text>
</comment>
<dbReference type="EC" id="2.7.7.18" evidence="11"/>
<keyword evidence="4 11" id="KW-0662">Pyridine nucleotide biosynthesis</keyword>
<evidence type="ECO:0000256" key="7">
    <source>
        <dbReference type="ARBA" id="ARBA00022741"/>
    </source>
</evidence>
<evidence type="ECO:0000256" key="8">
    <source>
        <dbReference type="ARBA" id="ARBA00022840"/>
    </source>
</evidence>
<protein>
    <recommendedName>
        <fullName evidence="11">Probable nicotinate-nucleotide adenylyltransferase</fullName>
        <ecNumber evidence="11">2.7.7.18</ecNumber>
    </recommendedName>
    <alternativeName>
        <fullName evidence="11">Deamido-NAD(+) diphosphorylase</fullName>
    </alternativeName>
    <alternativeName>
        <fullName evidence="11">Deamido-NAD(+) pyrophosphorylase</fullName>
    </alternativeName>
    <alternativeName>
        <fullName evidence="11">Nicotinate mononucleotide adenylyltransferase</fullName>
        <shortName evidence="11">NaMN adenylyltransferase</shortName>
    </alternativeName>
</protein>
<dbReference type="NCBIfam" id="NF000843">
    <property type="entry name" value="PRK00071.2-2"/>
    <property type="match status" value="1"/>
</dbReference>
<dbReference type="CDD" id="cd02165">
    <property type="entry name" value="NMNAT"/>
    <property type="match status" value="1"/>
</dbReference>
<evidence type="ECO:0000256" key="1">
    <source>
        <dbReference type="ARBA" id="ARBA00002324"/>
    </source>
</evidence>
<evidence type="ECO:0000256" key="5">
    <source>
        <dbReference type="ARBA" id="ARBA00022679"/>
    </source>
</evidence>
<evidence type="ECO:0000256" key="2">
    <source>
        <dbReference type="ARBA" id="ARBA00005019"/>
    </source>
</evidence>
<evidence type="ECO:0000313" key="15">
    <source>
        <dbReference type="Proteomes" id="UP000603352"/>
    </source>
</evidence>
<gene>
    <name evidence="11" type="primary">nadD</name>
    <name evidence="14" type="ORF">GCM10011505_48960</name>
</gene>
<evidence type="ECO:0000256" key="12">
    <source>
        <dbReference type="SAM" id="MobiDB-lite"/>
    </source>
</evidence>
<proteinExistence type="inferred from homology"/>
<dbReference type="SUPFAM" id="SSF52374">
    <property type="entry name" value="Nucleotidylyl transferase"/>
    <property type="match status" value="1"/>
</dbReference>
<comment type="pathway">
    <text evidence="2 11">Cofactor biosynthesis; NAD(+) biosynthesis; deamido-NAD(+) from nicotinate D-ribonucleotide: step 1/1.</text>
</comment>
<evidence type="ECO:0000256" key="10">
    <source>
        <dbReference type="ARBA" id="ARBA00048721"/>
    </source>
</evidence>
<keyword evidence="7 11" id="KW-0547">Nucleotide-binding</keyword>
<keyword evidence="5 11" id="KW-0808">Transferase</keyword>
<feature type="compositionally biased region" description="Basic and acidic residues" evidence="12">
    <location>
        <begin position="214"/>
        <end position="229"/>
    </location>
</feature>
<accession>A0ABQ1JBT2</accession>
<comment type="similarity">
    <text evidence="3 11">Belongs to the NadD family.</text>
</comment>
<dbReference type="InterPro" id="IPR014729">
    <property type="entry name" value="Rossmann-like_a/b/a_fold"/>
</dbReference>